<dbReference type="AlphaFoldDB" id="A0A370QU86"/>
<dbReference type="Gene3D" id="3.40.720.10">
    <property type="entry name" value="Alkaline Phosphatase, subunit A"/>
    <property type="match status" value="1"/>
</dbReference>
<name>A0A370QU86_9GAMM</name>
<keyword evidence="1" id="KW-1133">Transmembrane helix</keyword>
<feature type="transmembrane region" description="Helical" evidence="1">
    <location>
        <begin position="34"/>
        <end position="58"/>
    </location>
</feature>
<evidence type="ECO:0000256" key="1">
    <source>
        <dbReference type="SAM" id="Phobius"/>
    </source>
</evidence>
<dbReference type="EMBL" id="QRAP01000003">
    <property type="protein sequence ID" value="RDK92814.1"/>
    <property type="molecule type" value="Genomic_DNA"/>
</dbReference>
<feature type="transmembrane region" description="Helical" evidence="1">
    <location>
        <begin position="139"/>
        <end position="159"/>
    </location>
</feature>
<keyword evidence="3" id="KW-1185">Reference proteome</keyword>
<dbReference type="SUPFAM" id="SSF53649">
    <property type="entry name" value="Alkaline phosphatase-like"/>
    <property type="match status" value="1"/>
</dbReference>
<sequence length="557" mass="61075">MTTNTEASPQPSGLWQNWRGLSGWNYYFLIKFGLLWYGYLNFHPLANLVFMAFLLFPLPEGRLRRWRNWLALPIGFALFYHDTWLPGLNSILSQGSQLAGFTSDYLLDLANRFINWQMIGAVFVLLVAYLFVSQWVRITPFVVAAMVWLNVLTIAGPAFSLAPEAATNTAGTGAAAPAADGGGAQAAASGDIPAQTEAPTSKNLSAWLDTFYASEQQRQTAFPASLPADAQPFDLLVINICSLAWSDIDSIGLSNHPLWSHFDILFKNFNSATAYSGPASIRLLRASCGQPSHKALYSPAGQQCYLFDNLAKLGFKSELIMDHSGVFGNYLDGLRKYAGLQAPLMSQSGIGHELTSFDGEPIYNDQQVLQRWLDAQEKDDGGRTATFFNLIPLHDGNRFIGQSKTADYKTRAQTLFDQLNNFLNALEKSGRKVMVVIVPEHGAALVGDKMQMSGLRDIPSPGITHVPVGIKFVGMKTPHQGAELTVDAPSSFLALSELVARTADGKIFTQDNVDWNALVKGLPQSAAVSENDNAIVIQYQGKPYIRLNGGDWVPYPH</sequence>
<dbReference type="Pfam" id="PF11658">
    <property type="entry name" value="CBP_BcsG"/>
    <property type="match status" value="1"/>
</dbReference>
<organism evidence="2 3">
    <name type="scientific">Enterobacillus tribolii</name>
    <dbReference type="NCBI Taxonomy" id="1487935"/>
    <lineage>
        <taxon>Bacteria</taxon>
        <taxon>Pseudomonadati</taxon>
        <taxon>Pseudomonadota</taxon>
        <taxon>Gammaproteobacteria</taxon>
        <taxon>Enterobacterales</taxon>
        <taxon>Hafniaceae</taxon>
        <taxon>Enterobacillus</taxon>
    </lineage>
</organism>
<feature type="transmembrane region" description="Helical" evidence="1">
    <location>
        <begin position="113"/>
        <end position="132"/>
    </location>
</feature>
<dbReference type="OrthoDB" id="6965261at2"/>
<proteinExistence type="predicted"/>
<reference evidence="2 3" key="1">
    <citation type="submission" date="2018-07" db="EMBL/GenBank/DDBJ databases">
        <title>Genomic Encyclopedia of Type Strains, Phase IV (KMG-IV): sequencing the most valuable type-strain genomes for metagenomic binning, comparative biology and taxonomic classification.</title>
        <authorList>
            <person name="Goeker M."/>
        </authorList>
    </citation>
    <scope>NUCLEOTIDE SEQUENCE [LARGE SCALE GENOMIC DNA]</scope>
    <source>
        <strain evidence="2 3">DSM 103736</strain>
    </source>
</reference>
<dbReference type="NCBIfam" id="TIGR03368">
    <property type="entry name" value="cellulose_yhjU"/>
    <property type="match status" value="1"/>
</dbReference>
<comment type="caution">
    <text evidence="2">The sequence shown here is derived from an EMBL/GenBank/DDBJ whole genome shotgun (WGS) entry which is preliminary data.</text>
</comment>
<evidence type="ECO:0000313" key="3">
    <source>
        <dbReference type="Proteomes" id="UP000254848"/>
    </source>
</evidence>
<gene>
    <name evidence="2" type="ORF">C8D90_103206</name>
</gene>
<keyword evidence="1" id="KW-0472">Membrane</keyword>
<dbReference type="InterPro" id="IPR017850">
    <property type="entry name" value="Alkaline_phosphatase_core_sf"/>
</dbReference>
<dbReference type="InterPro" id="IPR017744">
    <property type="entry name" value="BcsG"/>
</dbReference>
<keyword evidence="1" id="KW-0812">Transmembrane</keyword>
<dbReference type="Proteomes" id="UP000254848">
    <property type="component" value="Unassembled WGS sequence"/>
</dbReference>
<accession>A0A370QU86</accession>
<protein>
    <submittedName>
        <fullName evidence="2">Cellulose synthase operon protein YhjU</fullName>
    </submittedName>
</protein>
<evidence type="ECO:0000313" key="2">
    <source>
        <dbReference type="EMBL" id="RDK92814.1"/>
    </source>
</evidence>
<feature type="transmembrane region" description="Helical" evidence="1">
    <location>
        <begin position="70"/>
        <end position="93"/>
    </location>
</feature>
<dbReference type="RefSeq" id="WP_115458002.1">
    <property type="nucleotide sequence ID" value="NZ_QRAP01000003.1"/>
</dbReference>